<dbReference type="InterPro" id="IPR009057">
    <property type="entry name" value="Homeodomain-like_sf"/>
</dbReference>
<evidence type="ECO:0000256" key="2">
    <source>
        <dbReference type="ARBA" id="ARBA00023125"/>
    </source>
</evidence>
<dbReference type="InterPro" id="IPR018062">
    <property type="entry name" value="HTH_AraC-typ_CS"/>
</dbReference>
<dbReference type="Pfam" id="PF12833">
    <property type="entry name" value="HTH_18"/>
    <property type="match status" value="1"/>
</dbReference>
<dbReference type="SMART" id="SM00342">
    <property type="entry name" value="HTH_ARAC"/>
    <property type="match status" value="1"/>
</dbReference>
<sequence length="292" mass="33834">MLKTQQRRINDVLYRIHRDIDQPLNATALAQTANWSSFHFHRCFKAVTGENVNDYIRRVRLEMAANQLMFFPQQSIGQTLQQCGFVSQASFSHAFKKHFGCTPGQWRSNGYQALAQQNQQQWHDDLKDRASRAEHYPMPSVQVKTLPARKAAYVRHAGYGRDIRRAWEKLEVWARQQSLNWEALPKFGLHHSNADIIPLSQCHYVACIELDTSPQQLLPLNQLTIPGGSYACFDLQGVYGDLLPVLHKFYHDWLPNSGYSLAPTPGYAHYRRCHFMDAEERFDLTFCVPLWL</sequence>
<evidence type="ECO:0000313" key="5">
    <source>
        <dbReference type="EMBL" id="TCS43803.1"/>
    </source>
</evidence>
<gene>
    <name evidence="5" type="ORF">BCF53_101146</name>
</gene>
<dbReference type="GO" id="GO:0043565">
    <property type="term" value="F:sequence-specific DNA binding"/>
    <property type="evidence" value="ECO:0007669"/>
    <property type="project" value="InterPro"/>
</dbReference>
<keyword evidence="2" id="KW-0238">DNA-binding</keyword>
<dbReference type="OrthoDB" id="282744at2"/>
<reference evidence="5 6" key="1">
    <citation type="submission" date="2019-03" db="EMBL/GenBank/DDBJ databases">
        <title>Genomic Encyclopedia of Archaeal and Bacterial Type Strains, Phase II (KMG-II): from individual species to whole genera.</title>
        <authorList>
            <person name="Goeker M."/>
        </authorList>
    </citation>
    <scope>NUCLEOTIDE SEQUENCE [LARGE SCALE GENOMIC DNA]</scope>
    <source>
        <strain evidence="5 6">DSM 15388</strain>
    </source>
</reference>
<dbReference type="SUPFAM" id="SSF55136">
    <property type="entry name" value="Probable bacterial effector-binding domain"/>
    <property type="match status" value="1"/>
</dbReference>
<dbReference type="Proteomes" id="UP000295793">
    <property type="component" value="Unassembled WGS sequence"/>
</dbReference>
<dbReference type="PANTHER" id="PTHR40055">
    <property type="entry name" value="TRANSCRIPTIONAL REGULATOR YGIV-RELATED"/>
    <property type="match status" value="1"/>
</dbReference>
<keyword evidence="6" id="KW-1185">Reference proteome</keyword>
<dbReference type="InterPro" id="IPR011256">
    <property type="entry name" value="Reg_factor_effector_dom_sf"/>
</dbReference>
<protein>
    <submittedName>
        <fullName evidence="5">AraC family transcriptional regulator</fullName>
    </submittedName>
</protein>
<dbReference type="InterPro" id="IPR050908">
    <property type="entry name" value="SmbC-like"/>
</dbReference>
<dbReference type="PANTHER" id="PTHR40055:SF1">
    <property type="entry name" value="TRANSCRIPTIONAL REGULATOR YGIV-RELATED"/>
    <property type="match status" value="1"/>
</dbReference>
<evidence type="ECO:0000313" key="6">
    <source>
        <dbReference type="Proteomes" id="UP000295793"/>
    </source>
</evidence>
<evidence type="ECO:0000256" key="3">
    <source>
        <dbReference type="ARBA" id="ARBA00023163"/>
    </source>
</evidence>
<dbReference type="InterPro" id="IPR018060">
    <property type="entry name" value="HTH_AraC"/>
</dbReference>
<name>A0A4V2UKC3_9GAMM</name>
<dbReference type="AlphaFoldDB" id="A0A4V2UKC3"/>
<dbReference type="Pfam" id="PF06445">
    <property type="entry name" value="GyrI-like"/>
    <property type="match status" value="1"/>
</dbReference>
<dbReference type="Gene3D" id="3.20.80.10">
    <property type="entry name" value="Regulatory factor, effector binding domain"/>
    <property type="match status" value="1"/>
</dbReference>
<dbReference type="PROSITE" id="PS00041">
    <property type="entry name" value="HTH_ARAC_FAMILY_1"/>
    <property type="match status" value="1"/>
</dbReference>
<dbReference type="Gene3D" id="1.10.10.60">
    <property type="entry name" value="Homeodomain-like"/>
    <property type="match status" value="2"/>
</dbReference>
<evidence type="ECO:0000256" key="1">
    <source>
        <dbReference type="ARBA" id="ARBA00023015"/>
    </source>
</evidence>
<dbReference type="EMBL" id="SLZR01000001">
    <property type="protein sequence ID" value="TCS43803.1"/>
    <property type="molecule type" value="Genomic_DNA"/>
</dbReference>
<keyword evidence="1" id="KW-0805">Transcription regulation</keyword>
<dbReference type="InterPro" id="IPR010499">
    <property type="entry name" value="AraC_E-bd"/>
</dbReference>
<dbReference type="PROSITE" id="PS01124">
    <property type="entry name" value="HTH_ARAC_FAMILY_2"/>
    <property type="match status" value="1"/>
</dbReference>
<dbReference type="SUPFAM" id="SSF46689">
    <property type="entry name" value="Homeodomain-like"/>
    <property type="match status" value="2"/>
</dbReference>
<dbReference type="InterPro" id="IPR029442">
    <property type="entry name" value="GyrI-like"/>
</dbReference>
<dbReference type="SMART" id="SM00871">
    <property type="entry name" value="AraC_E_bind"/>
    <property type="match status" value="1"/>
</dbReference>
<keyword evidence="3" id="KW-0804">Transcription</keyword>
<dbReference type="PRINTS" id="PR00032">
    <property type="entry name" value="HTHARAC"/>
</dbReference>
<organism evidence="5 6">
    <name type="scientific">Reinekea marinisedimentorum</name>
    <dbReference type="NCBI Taxonomy" id="230495"/>
    <lineage>
        <taxon>Bacteria</taxon>
        <taxon>Pseudomonadati</taxon>
        <taxon>Pseudomonadota</taxon>
        <taxon>Gammaproteobacteria</taxon>
        <taxon>Oceanospirillales</taxon>
        <taxon>Saccharospirillaceae</taxon>
        <taxon>Reinekea</taxon>
    </lineage>
</organism>
<dbReference type="GO" id="GO:0003700">
    <property type="term" value="F:DNA-binding transcription factor activity"/>
    <property type="evidence" value="ECO:0007669"/>
    <property type="project" value="InterPro"/>
</dbReference>
<dbReference type="InterPro" id="IPR020449">
    <property type="entry name" value="Tscrpt_reg_AraC-type_HTH"/>
</dbReference>
<feature type="domain" description="HTH araC/xylS-type" evidence="4">
    <location>
        <begin position="10"/>
        <end position="109"/>
    </location>
</feature>
<proteinExistence type="predicted"/>
<comment type="caution">
    <text evidence="5">The sequence shown here is derived from an EMBL/GenBank/DDBJ whole genome shotgun (WGS) entry which is preliminary data.</text>
</comment>
<dbReference type="RefSeq" id="WP_132698858.1">
    <property type="nucleotide sequence ID" value="NZ_SLZR01000001.1"/>
</dbReference>
<evidence type="ECO:0000259" key="4">
    <source>
        <dbReference type="PROSITE" id="PS01124"/>
    </source>
</evidence>
<accession>A0A4V2UKC3</accession>